<evidence type="ECO:0000256" key="1">
    <source>
        <dbReference type="SAM" id="MobiDB-lite"/>
    </source>
</evidence>
<dbReference type="GeneID" id="84590708"/>
<name>A0AAJ8BWK3_ASPNG</name>
<evidence type="ECO:0000313" key="2">
    <source>
        <dbReference type="RefSeq" id="XP_059605230.1"/>
    </source>
</evidence>
<feature type="compositionally biased region" description="Basic and acidic residues" evidence="1">
    <location>
        <begin position="8"/>
        <end position="20"/>
    </location>
</feature>
<sequence length="348" mass="37887">MTTYLESSDCKRDRRLRGGDQRQATVVTSWDGRADRDEQAPSMAQRRFHSNNGLLQDNRTFPHSIAAMAAGFHVIPGEPLLRPPGQRRPADQSELVIEELAGGSPLFDSRPRPSPPDPSAVFDVDASIPTISFVNKFRSPASAIEPASSLLLLPLSLSSPFARAVPLYSLWPLVSSAVLPRPEASPSHHGFCFGLPPCLLSLRHGPVGRWPRMMMLFFPASIGRKAVFATRRRYRSHLRDLLFISSCARATAFTSVSSLVCSCISDGGCAVHLVFRACWCLDAEVGASANALLAHNPTRSASPVHNSNCSPSLGTLQCLLHKSMNDTIFFPCNIVTFCPPPDLFPTPS</sequence>
<accession>A0AAJ8BWK3</accession>
<reference evidence="2" key="1">
    <citation type="submission" date="2025-02" db="EMBL/GenBank/DDBJ databases">
        <authorList>
            <consortium name="NCBI Genome Project"/>
        </authorList>
    </citation>
    <scope>NUCLEOTIDE SEQUENCE</scope>
</reference>
<protein>
    <submittedName>
        <fullName evidence="2">Uncharacterized protein</fullName>
    </submittedName>
</protein>
<dbReference type="VEuPathDB" id="FungiDB:An03g04170"/>
<reference evidence="2" key="2">
    <citation type="submission" date="2025-08" db="UniProtKB">
        <authorList>
            <consortium name="RefSeq"/>
        </authorList>
    </citation>
    <scope>IDENTIFICATION</scope>
</reference>
<organism evidence="2">
    <name type="scientific">Aspergillus niger</name>
    <dbReference type="NCBI Taxonomy" id="5061"/>
    <lineage>
        <taxon>Eukaryota</taxon>
        <taxon>Fungi</taxon>
        <taxon>Dikarya</taxon>
        <taxon>Ascomycota</taxon>
        <taxon>Pezizomycotina</taxon>
        <taxon>Eurotiomycetes</taxon>
        <taxon>Eurotiomycetidae</taxon>
        <taxon>Eurotiales</taxon>
        <taxon>Aspergillaceae</taxon>
        <taxon>Aspergillus</taxon>
        <taxon>Aspergillus subgen. Circumdati</taxon>
    </lineage>
</organism>
<dbReference type="KEGG" id="ang:An03g04170"/>
<proteinExistence type="predicted"/>
<dbReference type="RefSeq" id="XP_059605230.1">
    <property type="nucleotide sequence ID" value="XM_059747059.1"/>
</dbReference>
<feature type="region of interest" description="Disordered" evidence="1">
    <location>
        <begin position="1"/>
        <end position="24"/>
    </location>
</feature>
<dbReference type="AlphaFoldDB" id="A0AAJ8BWK3"/>
<gene>
    <name evidence="2" type="ORF">An03g04170</name>
</gene>